<protein>
    <submittedName>
        <fullName evidence="1">Uncharacterized protein</fullName>
    </submittedName>
</protein>
<organismHost>
    <name type="scientific">Lepidoptera</name>
    <name type="common">moths &amp; butterflies</name>
    <dbReference type="NCBI Taxonomy" id="7088"/>
</organismHost>
<sequence>MHITCTSIDKRAICHDCRENATFFYIKSRKFIKNKDITPKCSICRQLCYFELKWK</sequence>
<reference evidence="1" key="1">
    <citation type="submission" date="2019-02" db="EMBL/GenBank/DDBJ databases">
        <title>Genetic diversity of Spodoptera frugiperda multiple nucleopolyhedovirus and pathogenicity against corn- and rice-strain S. frugiperda larvae.</title>
        <authorList>
            <person name="Harrison R.L."/>
            <person name="Rowley D.L."/>
            <person name="Popham H.J."/>
        </authorList>
    </citation>
    <scope>NUCLEOTIDE SEQUENCE</scope>
    <source>
        <strain evidence="1">IIBBL BCIPV 459</strain>
    </source>
</reference>
<organism evidence="1">
    <name type="scientific">Spodoptera frugiperda nuclear polyhedrosis virus</name>
    <name type="common">SfNPV</name>
    <dbReference type="NCBI Taxonomy" id="10455"/>
    <lineage>
        <taxon>Viruses</taxon>
        <taxon>Viruses incertae sedis</taxon>
        <taxon>Naldaviricetes</taxon>
        <taxon>Lefavirales</taxon>
        <taxon>Baculoviridae</taxon>
        <taxon>Alphabaculovirus</taxon>
        <taxon>Alphabaculovirus spofrugiperdae</taxon>
    </lineage>
</organism>
<proteinExistence type="predicted"/>
<name>A0A7G3W7M2_NPVSF</name>
<evidence type="ECO:0000313" key="1">
    <source>
        <dbReference type="EMBL" id="QED40079.1"/>
    </source>
</evidence>
<accession>A0A7G3W7M2</accession>
<dbReference type="EMBL" id="MK503924">
    <property type="protein sequence ID" value="QED40079.1"/>
    <property type="molecule type" value="Genomic_DNA"/>
</dbReference>